<proteinExistence type="predicted"/>
<keyword evidence="2" id="KW-1185">Reference proteome</keyword>
<gene>
    <name evidence="1" type="ORF">GSOID_T00001424001</name>
</gene>
<dbReference type="AlphaFoldDB" id="E4Y377"/>
<name>E4Y377_OIKDI</name>
<organism evidence="1">
    <name type="scientific">Oikopleura dioica</name>
    <name type="common">Tunicate</name>
    <dbReference type="NCBI Taxonomy" id="34765"/>
    <lineage>
        <taxon>Eukaryota</taxon>
        <taxon>Metazoa</taxon>
        <taxon>Chordata</taxon>
        <taxon>Tunicata</taxon>
        <taxon>Appendicularia</taxon>
        <taxon>Copelata</taxon>
        <taxon>Oikopleuridae</taxon>
        <taxon>Oikopleura</taxon>
    </lineage>
</organism>
<dbReference type="InParanoid" id="E4Y377"/>
<accession>E4Y377</accession>
<protein>
    <submittedName>
        <fullName evidence="1">Uncharacterized protein</fullName>
    </submittedName>
</protein>
<reference evidence="1" key="1">
    <citation type="journal article" date="2010" name="Science">
        <title>Plasticity of animal genome architecture unmasked by rapid evolution of a pelagic tunicate.</title>
        <authorList>
            <person name="Denoeud F."/>
            <person name="Henriet S."/>
            <person name="Mungpakdee S."/>
            <person name="Aury J.M."/>
            <person name="Da Silva C."/>
            <person name="Brinkmann H."/>
            <person name="Mikhaleva J."/>
            <person name="Olsen L.C."/>
            <person name="Jubin C."/>
            <person name="Canestro C."/>
            <person name="Bouquet J.M."/>
            <person name="Danks G."/>
            <person name="Poulain J."/>
            <person name="Campsteijn C."/>
            <person name="Adamski M."/>
            <person name="Cross I."/>
            <person name="Yadetie F."/>
            <person name="Muffato M."/>
            <person name="Louis A."/>
            <person name="Butcher S."/>
            <person name="Tsagkogeorga G."/>
            <person name="Konrad A."/>
            <person name="Singh S."/>
            <person name="Jensen M.F."/>
            <person name="Cong E.H."/>
            <person name="Eikeseth-Otteraa H."/>
            <person name="Noel B."/>
            <person name="Anthouard V."/>
            <person name="Porcel B.M."/>
            <person name="Kachouri-Lafond R."/>
            <person name="Nishino A."/>
            <person name="Ugolini M."/>
            <person name="Chourrout P."/>
            <person name="Nishida H."/>
            <person name="Aasland R."/>
            <person name="Huzurbazar S."/>
            <person name="Westhof E."/>
            <person name="Delsuc F."/>
            <person name="Lehrach H."/>
            <person name="Reinhardt R."/>
            <person name="Weissenbach J."/>
            <person name="Roy S.W."/>
            <person name="Artiguenave F."/>
            <person name="Postlethwait J.H."/>
            <person name="Manak J.R."/>
            <person name="Thompson E.M."/>
            <person name="Jaillon O."/>
            <person name="Du Pasquier L."/>
            <person name="Boudinot P."/>
            <person name="Liberles D.A."/>
            <person name="Volff J.N."/>
            <person name="Philippe H."/>
            <person name="Lenhard B."/>
            <person name="Roest Crollius H."/>
            <person name="Wincker P."/>
            <person name="Chourrout D."/>
        </authorList>
    </citation>
    <scope>NUCLEOTIDE SEQUENCE [LARGE SCALE GENOMIC DNA]</scope>
</reference>
<evidence type="ECO:0000313" key="2">
    <source>
        <dbReference type="Proteomes" id="UP000001307"/>
    </source>
</evidence>
<feature type="non-terminal residue" evidence="1">
    <location>
        <position position="1"/>
    </location>
</feature>
<dbReference type="EMBL" id="FN654053">
    <property type="protein sequence ID" value="CBY16293.1"/>
    <property type="molecule type" value="Genomic_DNA"/>
</dbReference>
<sequence>DKKTAISLKILSSLFRKLVDGVTSRKLNACSSDAVTIPPRRRAPIQLI</sequence>
<dbReference type="Proteomes" id="UP000001307">
    <property type="component" value="Unassembled WGS sequence"/>
</dbReference>
<evidence type="ECO:0000313" key="1">
    <source>
        <dbReference type="EMBL" id="CBY16293.1"/>
    </source>
</evidence>